<dbReference type="Proteomes" id="UP000694890">
    <property type="component" value="Linkage group LG5"/>
</dbReference>
<dbReference type="Pfam" id="PF00080">
    <property type="entry name" value="Sod_Cu"/>
    <property type="match status" value="3"/>
</dbReference>
<feature type="domain" description="Superoxide dismutase copper/zinc binding" evidence="2">
    <location>
        <begin position="417"/>
        <end position="563"/>
    </location>
</feature>
<dbReference type="KEGG" id="lcf:108885397"/>
<sequence length="982" mass="105602">MCLLTAALLFSLLDSVSCVQFLAPLNMGGVTGQVQFNSTSQTAHVTVSGTGSCGPLNFSLSEFPVMYGHFAQPCSEANIGSSVFTFTADPASDSNVNVSHLFEQRQNLDDLSLILQTCNGTKVCTVVSRGETLLTRQARFTGPIAGNVYIRLNTGETYPRLLADLVTIGQVNASQTNITLFGSTSTATSCNVLLGSLDTSTLTSLGVVKVGIPLQLAKSRLDLTNFTISTGFLLVRMGSSYKCAQIYNVPLKQVAAVMNMRGIKGYFSFRQASPFDMTELRVNLTNLQNRVGPYHVHHFPVPSVRSPPSSRCSNDNVGGHWNPFKVNINDPTYPKGPGSTHDRYEIGDLSAKHLSLTDKNEVDMMFTDFNLPLFGQNSIVGRSVVIHQTDGARYICASISYPGEVIVGRARFQSPVVGEIWFTQLENNPLSDVSIFMDLSYGNPTMTPTRNHNWHVHTYPISSERDDDERRCSSTGGHWNPFNIDTGDNSYALYCSPSNPLSCEVGDLSSKHSTINLGTNVGGVEAKNFFTDVTSWVPDSGIIGRSVVIHQKDRGGPRIACANVTMLRVPKASLGSWFGPGMSNGQVWFSQAVPQGPTTINVSLMNLNSLAGGYHVHILPIKPGSVDPCSNANILGHFNPLAWNISNSPAPGAGTVDQYEIGDISGKFGMLTGLDQSEAVYMDPDMPLTGPYSIVGRSIVVHRTNGSRLRCANILADRNPDGQWTIAKAVFNGTVTGTVRMRQQMFPDGSTSDMTLDVAFQPSARENTTGISLFITTNRVGTNNSQCNGLGDTYNPFNMTSMSSTCSLESPLSCEVGEISARQGPVSLTQGQVFTDSNIQLTGEVTVVHRSLLLKSGNSIIACANIVPESPSADQTFPNVANFSTYDFRMRVADVLKVNIAAVTILPGSPASAADGRCQQVSFMISGDVSAEVLSSVKTSEKMGVFKESDTCTRSAFSPLVPGSFLLGLMFVSACLLSSTTY</sequence>
<dbReference type="Gene3D" id="2.60.40.200">
    <property type="entry name" value="Superoxide dismutase, copper/zinc binding domain"/>
    <property type="match status" value="4"/>
</dbReference>
<dbReference type="PANTHER" id="PTHR20910:SF1">
    <property type="entry name" value="SUPEROXIDE DISMUTASE COPPER_ZINC BINDING DOMAIN-CONTAINING PROTEIN"/>
    <property type="match status" value="1"/>
</dbReference>
<proteinExistence type="predicted"/>
<dbReference type="SUPFAM" id="SSF49329">
    <property type="entry name" value="Cu,Zn superoxide dismutase-like"/>
    <property type="match status" value="4"/>
</dbReference>
<dbReference type="InterPro" id="IPR036423">
    <property type="entry name" value="SOD-like_Cu/Zn_dom_sf"/>
</dbReference>
<dbReference type="CTD" id="100004316"/>
<dbReference type="AlphaFoldDB" id="A0AAJ7PPM2"/>
<dbReference type="GeneID" id="108885397"/>
<organism evidence="3 4">
    <name type="scientific">Lates calcarifer</name>
    <name type="common">Barramundi</name>
    <name type="synonym">Holocentrus calcarifer</name>
    <dbReference type="NCBI Taxonomy" id="8187"/>
    <lineage>
        <taxon>Eukaryota</taxon>
        <taxon>Metazoa</taxon>
        <taxon>Chordata</taxon>
        <taxon>Craniata</taxon>
        <taxon>Vertebrata</taxon>
        <taxon>Euteleostomi</taxon>
        <taxon>Actinopterygii</taxon>
        <taxon>Neopterygii</taxon>
        <taxon>Teleostei</taxon>
        <taxon>Neoteleostei</taxon>
        <taxon>Acanthomorphata</taxon>
        <taxon>Carangaria</taxon>
        <taxon>Carangaria incertae sedis</taxon>
        <taxon>Centropomidae</taxon>
        <taxon>Lates</taxon>
    </lineage>
</organism>
<feature type="domain" description="Superoxide dismutase copper/zinc binding" evidence="2">
    <location>
        <begin position="584"/>
        <end position="704"/>
    </location>
</feature>
<dbReference type="GO" id="GO:0006801">
    <property type="term" value="P:superoxide metabolic process"/>
    <property type="evidence" value="ECO:0007669"/>
    <property type="project" value="InterPro"/>
</dbReference>
<dbReference type="PANTHER" id="PTHR20910">
    <property type="entry name" value="AGAP001623-PA"/>
    <property type="match status" value="1"/>
</dbReference>
<name>A0AAJ7PPM2_LATCA</name>
<feature type="chain" id="PRO_5042521811" evidence="1">
    <location>
        <begin position="19"/>
        <end position="982"/>
    </location>
</feature>
<dbReference type="InterPro" id="IPR001424">
    <property type="entry name" value="SOD_Cu_Zn_dom"/>
</dbReference>
<evidence type="ECO:0000313" key="4">
    <source>
        <dbReference type="RefSeq" id="XP_018535252.1"/>
    </source>
</evidence>
<dbReference type="InterPro" id="IPR053257">
    <property type="entry name" value="Cu-only_SOD"/>
</dbReference>
<gene>
    <name evidence="4" type="primary">cusr</name>
</gene>
<reference evidence="4" key="1">
    <citation type="submission" date="2025-08" db="UniProtKB">
        <authorList>
            <consortium name="RefSeq"/>
        </authorList>
    </citation>
    <scope>IDENTIFICATION</scope>
    <source>
        <tissue evidence="4">Brain</tissue>
    </source>
</reference>
<evidence type="ECO:0000259" key="2">
    <source>
        <dbReference type="Pfam" id="PF00080"/>
    </source>
</evidence>
<accession>A0AAJ7PPM2</accession>
<feature type="domain" description="Superoxide dismutase copper/zinc binding" evidence="2">
    <location>
        <begin position="264"/>
        <end position="389"/>
    </location>
</feature>
<evidence type="ECO:0000313" key="3">
    <source>
        <dbReference type="Proteomes" id="UP000694890"/>
    </source>
</evidence>
<dbReference type="GO" id="GO:0046872">
    <property type="term" value="F:metal ion binding"/>
    <property type="evidence" value="ECO:0007669"/>
    <property type="project" value="InterPro"/>
</dbReference>
<feature type="signal peptide" evidence="1">
    <location>
        <begin position="1"/>
        <end position="18"/>
    </location>
</feature>
<keyword evidence="1" id="KW-0732">Signal</keyword>
<evidence type="ECO:0000256" key="1">
    <source>
        <dbReference type="SAM" id="SignalP"/>
    </source>
</evidence>
<protein>
    <submittedName>
        <fullName evidence="4">Uncharacterized protein cusr</fullName>
    </submittedName>
</protein>
<dbReference type="RefSeq" id="XP_018535252.1">
    <property type="nucleotide sequence ID" value="XM_018679736.2"/>
</dbReference>